<proteinExistence type="predicted"/>
<dbReference type="Proteomes" id="UP000824160">
    <property type="component" value="Unassembled WGS sequence"/>
</dbReference>
<sequence>MQHENEEVSIKVNCVKLEFLWMTDRLLGTFELTMDGEQPVSYQPMSGDGSKLNVNGGYATFAYQKGTYAGTRNYFIIYAPLSLDSWVMQGYLDSGEHLLFVTKDGDIDQMINENYDFVEPYLRELETS</sequence>
<accession>A0A9D1H966</accession>
<reference evidence="1" key="2">
    <citation type="journal article" date="2021" name="PeerJ">
        <title>Extensive microbial diversity within the chicken gut microbiome revealed by metagenomics and culture.</title>
        <authorList>
            <person name="Gilroy R."/>
            <person name="Ravi A."/>
            <person name="Getino M."/>
            <person name="Pursley I."/>
            <person name="Horton D.L."/>
            <person name="Alikhan N.F."/>
            <person name="Baker D."/>
            <person name="Gharbi K."/>
            <person name="Hall N."/>
            <person name="Watson M."/>
            <person name="Adriaenssens E.M."/>
            <person name="Foster-Nyarko E."/>
            <person name="Jarju S."/>
            <person name="Secka A."/>
            <person name="Antonio M."/>
            <person name="Oren A."/>
            <person name="Chaudhuri R.R."/>
            <person name="La Ragione R."/>
            <person name="Hildebrand F."/>
            <person name="Pallen M.J."/>
        </authorList>
    </citation>
    <scope>NUCLEOTIDE SEQUENCE</scope>
    <source>
        <strain evidence="1">ChiBcec7-5410</strain>
    </source>
</reference>
<dbReference type="AlphaFoldDB" id="A0A9D1H966"/>
<protein>
    <submittedName>
        <fullName evidence="1">Uncharacterized protein</fullName>
    </submittedName>
</protein>
<comment type="caution">
    <text evidence="1">The sequence shown here is derived from an EMBL/GenBank/DDBJ whole genome shotgun (WGS) entry which is preliminary data.</text>
</comment>
<organism evidence="1 2">
    <name type="scientific">Candidatus Faecivivens stercoripullorum</name>
    <dbReference type="NCBI Taxonomy" id="2840805"/>
    <lineage>
        <taxon>Bacteria</taxon>
        <taxon>Bacillati</taxon>
        <taxon>Bacillota</taxon>
        <taxon>Clostridia</taxon>
        <taxon>Eubacteriales</taxon>
        <taxon>Oscillospiraceae</taxon>
        <taxon>Oscillospiraceae incertae sedis</taxon>
        <taxon>Candidatus Faecivivens</taxon>
    </lineage>
</organism>
<gene>
    <name evidence="1" type="ORF">IAC43_09190</name>
</gene>
<name>A0A9D1H966_9FIRM</name>
<reference evidence="1" key="1">
    <citation type="submission" date="2020-10" db="EMBL/GenBank/DDBJ databases">
        <authorList>
            <person name="Gilroy R."/>
        </authorList>
    </citation>
    <scope>NUCLEOTIDE SEQUENCE</scope>
    <source>
        <strain evidence="1">ChiBcec7-5410</strain>
    </source>
</reference>
<dbReference type="EMBL" id="DVLW01000251">
    <property type="protein sequence ID" value="HIT95347.1"/>
    <property type="molecule type" value="Genomic_DNA"/>
</dbReference>
<evidence type="ECO:0000313" key="1">
    <source>
        <dbReference type="EMBL" id="HIT95347.1"/>
    </source>
</evidence>
<evidence type="ECO:0000313" key="2">
    <source>
        <dbReference type="Proteomes" id="UP000824160"/>
    </source>
</evidence>